<evidence type="ECO:0000256" key="10">
    <source>
        <dbReference type="ARBA" id="ARBA00023136"/>
    </source>
</evidence>
<dbReference type="AlphaFoldDB" id="A0A667FXS3"/>
<feature type="compositionally biased region" description="Basic and acidic residues" evidence="12">
    <location>
        <begin position="354"/>
        <end position="366"/>
    </location>
</feature>
<feature type="region of interest" description="Disordered" evidence="12">
    <location>
        <begin position="327"/>
        <end position="366"/>
    </location>
</feature>
<feature type="transmembrane region" description="Helical" evidence="13">
    <location>
        <begin position="257"/>
        <end position="278"/>
    </location>
</feature>
<name>A0A667FXS3_LYNCA</name>
<keyword evidence="7" id="KW-0106">Calcium</keyword>
<keyword evidence="3" id="KW-1003">Cell membrane</keyword>
<evidence type="ECO:0000256" key="8">
    <source>
        <dbReference type="ARBA" id="ARBA00022889"/>
    </source>
</evidence>
<dbReference type="GO" id="GO:0007155">
    <property type="term" value="P:cell adhesion"/>
    <property type="evidence" value="ECO:0007669"/>
    <property type="project" value="UniProtKB-KW"/>
</dbReference>
<accession>A0A667FXS3</accession>
<dbReference type="GO" id="GO:0009986">
    <property type="term" value="C:cell surface"/>
    <property type="evidence" value="ECO:0007669"/>
    <property type="project" value="TreeGrafter"/>
</dbReference>
<feature type="compositionally biased region" description="Acidic residues" evidence="12">
    <location>
        <begin position="337"/>
        <end position="347"/>
    </location>
</feature>
<evidence type="ECO:0000256" key="11">
    <source>
        <dbReference type="ARBA" id="ARBA00023180"/>
    </source>
</evidence>
<feature type="region of interest" description="Disordered" evidence="12">
    <location>
        <begin position="205"/>
        <end position="249"/>
    </location>
</feature>
<dbReference type="Pfam" id="PF19699">
    <property type="entry name" value="CLSTN_C"/>
    <property type="match status" value="1"/>
</dbReference>
<evidence type="ECO:0000256" key="12">
    <source>
        <dbReference type="SAM" id="MobiDB-lite"/>
    </source>
</evidence>
<reference evidence="15" key="1">
    <citation type="submission" date="2025-08" db="UniProtKB">
        <authorList>
            <consortium name="Ensembl"/>
        </authorList>
    </citation>
    <scope>IDENTIFICATION</scope>
</reference>
<evidence type="ECO:0000259" key="14">
    <source>
        <dbReference type="Pfam" id="PF19699"/>
    </source>
</evidence>
<dbReference type="InterPro" id="IPR045588">
    <property type="entry name" value="CLSTN_C"/>
</dbReference>
<dbReference type="GO" id="GO:0050806">
    <property type="term" value="P:positive regulation of synaptic transmission"/>
    <property type="evidence" value="ECO:0007669"/>
    <property type="project" value="TreeGrafter"/>
</dbReference>
<evidence type="ECO:0000256" key="7">
    <source>
        <dbReference type="ARBA" id="ARBA00022837"/>
    </source>
</evidence>
<evidence type="ECO:0000256" key="2">
    <source>
        <dbReference type="ARBA" id="ARBA00004479"/>
    </source>
</evidence>
<evidence type="ECO:0000256" key="13">
    <source>
        <dbReference type="SAM" id="Phobius"/>
    </source>
</evidence>
<keyword evidence="4 13" id="KW-0812">Transmembrane</keyword>
<dbReference type="Ensembl" id="ENSLCNT00005008334.1">
    <property type="protein sequence ID" value="ENSLCNP00005007431.1"/>
    <property type="gene ID" value="ENSLCNG00005004863.1"/>
</dbReference>
<proteinExistence type="predicted"/>
<keyword evidence="9 13" id="KW-1133">Transmembrane helix</keyword>
<evidence type="ECO:0000313" key="15">
    <source>
        <dbReference type="Ensembl" id="ENSLCNP00005007431.1"/>
    </source>
</evidence>
<comment type="subcellular location">
    <subcellularLocation>
        <location evidence="1">Cell membrane</location>
    </subcellularLocation>
    <subcellularLocation>
        <location evidence="2">Membrane</location>
        <topology evidence="2">Single-pass type I membrane protein</topology>
    </subcellularLocation>
</comment>
<sequence>AHSEQGCAPMWGAATQLPTRALSLGTRVRGLCLHLLSRGLRALLLCVPMLPRALCACVREVARPVLTAAGSVALAAHICGVYIFLQGVAWCAQLAGSWVTLHVWFCRALLEALGRSPLLLLCEQAARLLVRAGVQTGRVLARVKGVAVLVQLCARAVLLGTCWCMHVCFAAISSTVRVRVHAPFSVSLPFRVLAPLSLGIKVRPRGQRHDRAEGEVGNPQGEIWEEQKPQVSRRPRPARRREESQNRNECGSVVPSAATLIIVVCVGFLVLMVILGLVRIHSLHRRVSGAGGPPEASSDPKDPDLFWDDSALTIIVNPMESYQNRQACVAGAAGGQQEDEDSSDSEAADSPSSNERRIIETPPHRY</sequence>
<evidence type="ECO:0000256" key="4">
    <source>
        <dbReference type="ARBA" id="ARBA00022692"/>
    </source>
</evidence>
<evidence type="ECO:0000256" key="1">
    <source>
        <dbReference type="ARBA" id="ARBA00004236"/>
    </source>
</evidence>
<keyword evidence="8" id="KW-0130">Cell adhesion</keyword>
<dbReference type="GO" id="GO:0045211">
    <property type="term" value="C:postsynaptic membrane"/>
    <property type="evidence" value="ECO:0007669"/>
    <property type="project" value="TreeGrafter"/>
</dbReference>
<keyword evidence="11" id="KW-0325">Glycoprotein</keyword>
<keyword evidence="5" id="KW-0732">Signal</keyword>
<evidence type="ECO:0000256" key="6">
    <source>
        <dbReference type="ARBA" id="ARBA00022737"/>
    </source>
</evidence>
<keyword evidence="16" id="KW-1185">Reference proteome</keyword>
<evidence type="ECO:0000256" key="5">
    <source>
        <dbReference type="ARBA" id="ARBA00022729"/>
    </source>
</evidence>
<protein>
    <submittedName>
        <fullName evidence="15">Calsyntenin 3</fullName>
    </submittedName>
</protein>
<dbReference type="PANTHER" id="PTHR14139">
    <property type="entry name" value="CALSYNTENIN"/>
    <property type="match status" value="1"/>
</dbReference>
<organism evidence="15 16">
    <name type="scientific">Lynx canadensis</name>
    <name type="common">Canada lynx</name>
    <name type="synonym">Felis canadensis</name>
    <dbReference type="NCBI Taxonomy" id="61383"/>
    <lineage>
        <taxon>Eukaryota</taxon>
        <taxon>Metazoa</taxon>
        <taxon>Chordata</taxon>
        <taxon>Craniata</taxon>
        <taxon>Vertebrata</taxon>
        <taxon>Euteleostomi</taxon>
        <taxon>Mammalia</taxon>
        <taxon>Eutheria</taxon>
        <taxon>Laurasiatheria</taxon>
        <taxon>Carnivora</taxon>
        <taxon>Feliformia</taxon>
        <taxon>Felidae</taxon>
        <taxon>Felinae</taxon>
        <taxon>Lynx</taxon>
    </lineage>
</organism>
<evidence type="ECO:0000256" key="9">
    <source>
        <dbReference type="ARBA" id="ARBA00022989"/>
    </source>
</evidence>
<gene>
    <name evidence="15" type="primary">CLSTN3</name>
</gene>
<keyword evidence="10 13" id="KW-0472">Membrane</keyword>
<dbReference type="Proteomes" id="UP000472241">
    <property type="component" value="Unplaced"/>
</dbReference>
<dbReference type="GO" id="GO:0051965">
    <property type="term" value="P:positive regulation of synapse assembly"/>
    <property type="evidence" value="ECO:0007669"/>
    <property type="project" value="TreeGrafter"/>
</dbReference>
<evidence type="ECO:0000256" key="3">
    <source>
        <dbReference type="ARBA" id="ARBA00022475"/>
    </source>
</evidence>
<dbReference type="PANTHER" id="PTHR14139:SF5">
    <property type="entry name" value="CALSYNTENIN-3"/>
    <property type="match status" value="1"/>
</dbReference>
<feature type="domain" description="Calsyntenin C-terminal" evidence="14">
    <location>
        <begin position="251"/>
        <end position="322"/>
    </location>
</feature>
<evidence type="ECO:0000313" key="16">
    <source>
        <dbReference type="Proteomes" id="UP000472241"/>
    </source>
</evidence>
<reference evidence="15" key="2">
    <citation type="submission" date="2025-09" db="UniProtKB">
        <authorList>
            <consortium name="Ensembl"/>
        </authorList>
    </citation>
    <scope>IDENTIFICATION</scope>
</reference>
<keyword evidence="6" id="KW-0677">Repeat</keyword>